<dbReference type="Pfam" id="PF00005">
    <property type="entry name" value="ABC_tran"/>
    <property type="match status" value="1"/>
</dbReference>
<dbReference type="GO" id="GO:0098796">
    <property type="term" value="C:membrane protein complex"/>
    <property type="evidence" value="ECO:0007669"/>
    <property type="project" value="UniProtKB-ARBA"/>
</dbReference>
<dbReference type="RefSeq" id="WP_215533033.1">
    <property type="nucleotide sequence ID" value="NZ_AP023321.1"/>
</dbReference>
<dbReference type="FunFam" id="3.40.50.300:FF:000032">
    <property type="entry name" value="Export ABC transporter ATP-binding protein"/>
    <property type="match status" value="1"/>
</dbReference>
<dbReference type="Proteomes" id="UP000593890">
    <property type="component" value="Chromosome"/>
</dbReference>
<dbReference type="SMART" id="SM00382">
    <property type="entry name" value="AAA"/>
    <property type="match status" value="1"/>
</dbReference>
<dbReference type="InterPro" id="IPR017911">
    <property type="entry name" value="MacB-like_ATP-bd"/>
</dbReference>
<dbReference type="EMBL" id="AP023321">
    <property type="protein sequence ID" value="BCI61060.1"/>
    <property type="molecule type" value="Genomic_DNA"/>
</dbReference>
<dbReference type="GO" id="GO:0005886">
    <property type="term" value="C:plasma membrane"/>
    <property type="evidence" value="ECO:0007669"/>
    <property type="project" value="TreeGrafter"/>
</dbReference>
<dbReference type="InterPro" id="IPR027417">
    <property type="entry name" value="P-loop_NTPase"/>
</dbReference>
<dbReference type="InterPro" id="IPR003439">
    <property type="entry name" value="ABC_transporter-like_ATP-bd"/>
</dbReference>
<dbReference type="PANTHER" id="PTHR24220:SF86">
    <property type="entry name" value="ABC TRANSPORTER ABCH.1"/>
    <property type="match status" value="1"/>
</dbReference>
<dbReference type="KEGG" id="sman:C12CBH8_16990"/>
<dbReference type="Gene3D" id="3.40.50.300">
    <property type="entry name" value="P-loop containing nucleotide triphosphate hydrolases"/>
    <property type="match status" value="1"/>
</dbReference>
<dbReference type="AlphaFoldDB" id="A0A7I8D2K5"/>
<dbReference type="PROSITE" id="PS50893">
    <property type="entry name" value="ABC_TRANSPORTER_2"/>
    <property type="match status" value="1"/>
</dbReference>
<evidence type="ECO:0000256" key="1">
    <source>
        <dbReference type="ARBA" id="ARBA00022448"/>
    </source>
</evidence>
<dbReference type="GO" id="GO:0016887">
    <property type="term" value="F:ATP hydrolysis activity"/>
    <property type="evidence" value="ECO:0007669"/>
    <property type="project" value="InterPro"/>
</dbReference>
<dbReference type="InterPro" id="IPR017871">
    <property type="entry name" value="ABC_transporter-like_CS"/>
</dbReference>
<evidence type="ECO:0000256" key="3">
    <source>
        <dbReference type="ARBA" id="ARBA00022840"/>
    </source>
</evidence>
<reference evidence="6" key="1">
    <citation type="submission" date="2020-07" db="EMBL/GenBank/DDBJ databases">
        <title>Complete genome sequencing of Clostridia bacterium strain 12CBH8.</title>
        <authorList>
            <person name="Sakamoto M."/>
            <person name="Murakami T."/>
            <person name="Mori H."/>
        </authorList>
    </citation>
    <scope>NUCLEOTIDE SEQUENCE [LARGE SCALE GENOMIC DNA]</scope>
    <source>
        <strain evidence="6">12CBH8</strain>
    </source>
</reference>
<keyword evidence="2" id="KW-0547">Nucleotide-binding</keyword>
<keyword evidence="3 5" id="KW-0067">ATP-binding</keyword>
<name>A0A7I8D2K5_9FIRM</name>
<feature type="domain" description="ABC transporter" evidence="4">
    <location>
        <begin position="5"/>
        <end position="225"/>
    </location>
</feature>
<keyword evidence="1" id="KW-0813">Transport</keyword>
<sequence>MEPIVVVKDLCKVYGKGPMAVNALQHVNLQVEKGEFVAITGASGSGKSTLLHMLGAVDRPTSGSVVVDGVDVFSKKEGELAVFRRRKVGFVFQFYNLIPVLTAEENITLPVMLDGQNVDKELLEEILSSLGLSDRRQHLPSQLSGGQQQRVSIGRALIYRPSILLADEPTGNLDTQNSREILSLLKSSVRKYGQTLILITHDMSIASQADRVIVMEDGRIRSEEA</sequence>
<dbReference type="GO" id="GO:0022857">
    <property type="term" value="F:transmembrane transporter activity"/>
    <property type="evidence" value="ECO:0007669"/>
    <property type="project" value="TreeGrafter"/>
</dbReference>
<protein>
    <submittedName>
        <fullName evidence="5">ABC transporter ATP-binding protein</fullName>
    </submittedName>
</protein>
<keyword evidence="6" id="KW-1185">Reference proteome</keyword>
<proteinExistence type="predicted"/>
<evidence type="ECO:0000256" key="2">
    <source>
        <dbReference type="ARBA" id="ARBA00022741"/>
    </source>
</evidence>
<evidence type="ECO:0000313" key="5">
    <source>
        <dbReference type="EMBL" id="BCI61060.1"/>
    </source>
</evidence>
<dbReference type="SUPFAM" id="SSF52540">
    <property type="entry name" value="P-loop containing nucleoside triphosphate hydrolases"/>
    <property type="match status" value="1"/>
</dbReference>
<evidence type="ECO:0000313" key="6">
    <source>
        <dbReference type="Proteomes" id="UP000593890"/>
    </source>
</evidence>
<dbReference type="GO" id="GO:0005524">
    <property type="term" value="F:ATP binding"/>
    <property type="evidence" value="ECO:0007669"/>
    <property type="project" value="UniProtKB-KW"/>
</dbReference>
<dbReference type="PROSITE" id="PS00211">
    <property type="entry name" value="ABC_TRANSPORTER_1"/>
    <property type="match status" value="1"/>
</dbReference>
<gene>
    <name evidence="5" type="ORF">C12CBH8_16990</name>
</gene>
<organism evidence="5 6">
    <name type="scientific">Solibaculum mannosilyticum</name>
    <dbReference type="NCBI Taxonomy" id="2780922"/>
    <lineage>
        <taxon>Bacteria</taxon>
        <taxon>Bacillati</taxon>
        <taxon>Bacillota</taxon>
        <taxon>Clostridia</taxon>
        <taxon>Eubacteriales</taxon>
        <taxon>Oscillospiraceae</taxon>
        <taxon>Solibaculum</taxon>
    </lineage>
</organism>
<dbReference type="InterPro" id="IPR003593">
    <property type="entry name" value="AAA+_ATPase"/>
</dbReference>
<dbReference type="CDD" id="cd03255">
    <property type="entry name" value="ABC_MJ0796_LolCDE_FtsE"/>
    <property type="match status" value="1"/>
</dbReference>
<dbReference type="PANTHER" id="PTHR24220">
    <property type="entry name" value="IMPORT ATP-BINDING PROTEIN"/>
    <property type="match status" value="1"/>
</dbReference>
<dbReference type="InterPro" id="IPR015854">
    <property type="entry name" value="ABC_transpr_LolD-like"/>
</dbReference>
<accession>A0A7I8D2K5</accession>
<evidence type="ECO:0000259" key="4">
    <source>
        <dbReference type="PROSITE" id="PS50893"/>
    </source>
</evidence>